<dbReference type="InterPro" id="IPR020845">
    <property type="entry name" value="AMP-binding_CS"/>
</dbReference>
<accession>A0A6J6FLX6</accession>
<evidence type="ECO:0000313" key="3">
    <source>
        <dbReference type="EMBL" id="CAB4588135.1"/>
    </source>
</evidence>
<dbReference type="Gene3D" id="3.30.300.30">
    <property type="match status" value="1"/>
</dbReference>
<gene>
    <name evidence="3" type="ORF">UFOPK1493_03579</name>
</gene>
<dbReference type="AlphaFoldDB" id="A0A6J6FLX6"/>
<evidence type="ECO:0000259" key="2">
    <source>
        <dbReference type="Pfam" id="PF13193"/>
    </source>
</evidence>
<dbReference type="InterPro" id="IPR042099">
    <property type="entry name" value="ANL_N_sf"/>
</dbReference>
<dbReference type="GO" id="GO:0016878">
    <property type="term" value="F:acid-thiol ligase activity"/>
    <property type="evidence" value="ECO:0007669"/>
    <property type="project" value="UniProtKB-ARBA"/>
</dbReference>
<dbReference type="Pfam" id="PF00501">
    <property type="entry name" value="AMP-binding"/>
    <property type="match status" value="1"/>
</dbReference>
<dbReference type="InterPro" id="IPR025110">
    <property type="entry name" value="AMP-bd_C"/>
</dbReference>
<sequence>MTQLSENWATLWEALADAQPDHVAVVVGDRTMRWRDLDLRAAKLAGALGEAGVGPGSKVAQLLYNCTEYLETVYALFKLRATPVNVNYRYLTEEVAYILDNSDAEVLVFHGALGDRVVGLQERLPGLRVLLQVDDGSPLVPGARWFHEVRDAADPAPRIERSGDDLLFLYTGGTTGLPKGVMWRHVDLFGALAFTGYVSMGLDLPTTPDEVGRVAAELNAAGRSPVNLCAPPLMHGTALFLAISAFVLGGTVVLLGERRFDADELWRLVDEHGATQLSIVGDAFARPMVAALDRAEAEGRRYGLTSVQRIVSTGATLSAEHKRAFQRHCPNAMIMDLIGASEGGPFALSMTMPGTEPTETAVFTAPPNAVVIDDTTGRPAERGSGVVGMLAVSGPMPQGYYKDSVKSEGTFRVIDGVRYTVPGDYATIDADGTVHLLGRGSVCINTGGEKVYPEEVEVAARSHPGVLDCNAVGVPDDRFGQVVTLVASRAPGTSATEDEVIAHVRAQLAAYKAPKRVVWVDAVYRSPSGKSDYRWAREAATGG</sequence>
<dbReference type="PANTHER" id="PTHR43767:SF1">
    <property type="entry name" value="NONRIBOSOMAL PEPTIDE SYNTHASE PES1 (EUROFUNG)-RELATED"/>
    <property type="match status" value="1"/>
</dbReference>
<dbReference type="InterPro" id="IPR000873">
    <property type="entry name" value="AMP-dep_synth/lig_dom"/>
</dbReference>
<dbReference type="NCBIfam" id="NF005863">
    <property type="entry name" value="PRK07798.1"/>
    <property type="match status" value="1"/>
</dbReference>
<dbReference type="SUPFAM" id="SSF56801">
    <property type="entry name" value="Acetyl-CoA synthetase-like"/>
    <property type="match status" value="1"/>
</dbReference>
<feature type="domain" description="AMP-dependent synthetase/ligase" evidence="1">
    <location>
        <begin position="15"/>
        <end position="401"/>
    </location>
</feature>
<organism evidence="3">
    <name type="scientific">freshwater metagenome</name>
    <dbReference type="NCBI Taxonomy" id="449393"/>
    <lineage>
        <taxon>unclassified sequences</taxon>
        <taxon>metagenomes</taxon>
        <taxon>ecological metagenomes</taxon>
    </lineage>
</organism>
<protein>
    <submittedName>
        <fullName evidence="3">Unannotated protein</fullName>
    </submittedName>
</protein>
<name>A0A6J6FLX6_9ZZZZ</name>
<dbReference type="Gene3D" id="3.40.50.12780">
    <property type="entry name" value="N-terminal domain of ligase-like"/>
    <property type="match status" value="1"/>
</dbReference>
<proteinExistence type="predicted"/>
<dbReference type="InterPro" id="IPR050237">
    <property type="entry name" value="ATP-dep_AMP-bd_enzyme"/>
</dbReference>
<reference evidence="3" key="1">
    <citation type="submission" date="2020-05" db="EMBL/GenBank/DDBJ databases">
        <authorList>
            <person name="Chiriac C."/>
            <person name="Salcher M."/>
            <person name="Ghai R."/>
            <person name="Kavagutti S V."/>
        </authorList>
    </citation>
    <scope>NUCLEOTIDE SEQUENCE</scope>
</reference>
<evidence type="ECO:0000259" key="1">
    <source>
        <dbReference type="Pfam" id="PF00501"/>
    </source>
</evidence>
<dbReference type="EMBL" id="CAEZSR010000208">
    <property type="protein sequence ID" value="CAB4588135.1"/>
    <property type="molecule type" value="Genomic_DNA"/>
</dbReference>
<dbReference type="PROSITE" id="PS00455">
    <property type="entry name" value="AMP_BINDING"/>
    <property type="match status" value="1"/>
</dbReference>
<dbReference type="Pfam" id="PF13193">
    <property type="entry name" value="AMP-binding_C"/>
    <property type="match status" value="1"/>
</dbReference>
<dbReference type="PANTHER" id="PTHR43767">
    <property type="entry name" value="LONG-CHAIN-FATTY-ACID--COA LIGASE"/>
    <property type="match status" value="1"/>
</dbReference>
<dbReference type="InterPro" id="IPR045851">
    <property type="entry name" value="AMP-bd_C_sf"/>
</dbReference>
<feature type="domain" description="AMP-binding enzyme C-terminal" evidence="2">
    <location>
        <begin position="455"/>
        <end position="530"/>
    </location>
</feature>